<evidence type="ECO:0000313" key="1">
    <source>
        <dbReference type="EMBL" id="TRZ24823.1"/>
    </source>
</evidence>
<gene>
    <name evidence="1" type="ORF">HGM15179_002288</name>
</gene>
<proteinExistence type="predicted"/>
<organism evidence="1 2">
    <name type="scientific">Zosterops borbonicus</name>
    <dbReference type="NCBI Taxonomy" id="364589"/>
    <lineage>
        <taxon>Eukaryota</taxon>
        <taxon>Metazoa</taxon>
        <taxon>Chordata</taxon>
        <taxon>Craniata</taxon>
        <taxon>Vertebrata</taxon>
        <taxon>Euteleostomi</taxon>
        <taxon>Archelosauria</taxon>
        <taxon>Archosauria</taxon>
        <taxon>Dinosauria</taxon>
        <taxon>Saurischia</taxon>
        <taxon>Theropoda</taxon>
        <taxon>Coelurosauria</taxon>
        <taxon>Aves</taxon>
        <taxon>Neognathae</taxon>
        <taxon>Neoaves</taxon>
        <taxon>Telluraves</taxon>
        <taxon>Australaves</taxon>
        <taxon>Passeriformes</taxon>
        <taxon>Sylvioidea</taxon>
        <taxon>Zosteropidae</taxon>
        <taxon>Zosterops</taxon>
    </lineage>
</organism>
<name>A0A8K1GUY6_9PASS</name>
<keyword evidence="2" id="KW-1185">Reference proteome</keyword>
<sequence length="148" mass="16327">MNGFTMWATQFPVQRHGLSSSSIITYGAPRPLVYEERIKPEQLCATPALPIIQMAAGNHSSSVTQPVKNIQTGVGKKASHPQLMHFGVGNVLYCGMPGNILSYHIFIILGPLDFALLLDLKGKWKITANIVEKSTRPSTKSSWDMWFA</sequence>
<dbReference type="EMBL" id="SWJQ01000039">
    <property type="protein sequence ID" value="TRZ24823.1"/>
    <property type="molecule type" value="Genomic_DNA"/>
</dbReference>
<accession>A0A8K1GUY6</accession>
<comment type="caution">
    <text evidence="1">The sequence shown here is derived from an EMBL/GenBank/DDBJ whole genome shotgun (WGS) entry which is preliminary data.</text>
</comment>
<evidence type="ECO:0000313" key="2">
    <source>
        <dbReference type="Proteomes" id="UP000796761"/>
    </source>
</evidence>
<protein>
    <submittedName>
        <fullName evidence="1">Uncharacterized protein</fullName>
    </submittedName>
</protein>
<dbReference type="Proteomes" id="UP000796761">
    <property type="component" value="Unassembled WGS sequence"/>
</dbReference>
<reference evidence="1" key="1">
    <citation type="submission" date="2019-04" db="EMBL/GenBank/DDBJ databases">
        <title>Genome assembly of Zosterops borbonicus 15179.</title>
        <authorList>
            <person name="Leroy T."/>
            <person name="Anselmetti Y."/>
            <person name="Tilak M.-K."/>
            <person name="Nabholz B."/>
        </authorList>
    </citation>
    <scope>NUCLEOTIDE SEQUENCE</scope>
    <source>
        <strain evidence="1">HGM_15179</strain>
        <tissue evidence="1">Muscle</tissue>
    </source>
</reference>
<dbReference type="AlphaFoldDB" id="A0A8K1GUY6"/>